<dbReference type="eggNOG" id="COG1434">
    <property type="taxonomic scope" value="Bacteria"/>
</dbReference>
<accession>A0A328JUM6</accession>
<organism evidence="2 3">
    <name type="scientific">Hyphomonas pacifica</name>
    <dbReference type="NCBI Taxonomy" id="1280941"/>
    <lineage>
        <taxon>Bacteria</taxon>
        <taxon>Pseudomonadati</taxon>
        <taxon>Pseudomonadota</taxon>
        <taxon>Alphaproteobacteria</taxon>
        <taxon>Hyphomonadales</taxon>
        <taxon>Hyphomonadaceae</taxon>
        <taxon>Hyphomonas</taxon>
    </lineage>
</organism>
<dbReference type="PANTHER" id="PTHR30336">
    <property type="entry name" value="INNER MEMBRANE PROTEIN, PROBABLE PERMEASE"/>
    <property type="match status" value="1"/>
</dbReference>
<dbReference type="CDD" id="cd06259">
    <property type="entry name" value="YdcF-like"/>
    <property type="match status" value="1"/>
</dbReference>
<evidence type="ECO:0000259" key="1">
    <source>
        <dbReference type="Pfam" id="PF02698"/>
    </source>
</evidence>
<dbReference type="PANTHER" id="PTHR30336:SF4">
    <property type="entry name" value="ENVELOPE BIOGENESIS FACTOR ELYC"/>
    <property type="match status" value="1"/>
</dbReference>
<feature type="domain" description="DUF218" evidence="1">
    <location>
        <begin position="32"/>
        <end position="171"/>
    </location>
</feature>
<evidence type="ECO:0000313" key="2">
    <source>
        <dbReference type="EMBL" id="RAN32180.1"/>
    </source>
</evidence>
<dbReference type="STRING" id="1280941.HY2_14810"/>
<accession>A0A062U263</accession>
<comment type="caution">
    <text evidence="2">The sequence shown here is derived from an EMBL/GenBank/DDBJ whole genome shotgun (WGS) entry which is preliminary data.</text>
</comment>
<dbReference type="InterPro" id="IPR014729">
    <property type="entry name" value="Rossmann-like_a/b/a_fold"/>
</dbReference>
<sequence>MALAALCVAAVDFILFANRVASATHDEDARADGIVALTGGSGIRIAAGVELVAEGRAQRLLISGVNPDVTRQELINLAGGSEEVWACCVDIGYMAESTKGNAEETAAWAYERDYERLIIVTSDYHMPRSLIVLQKTMPDMQLIPWPVRTVNDPSSIWSDPDSFRGVLTEWLKWRVTTLE</sequence>
<dbReference type="InterPro" id="IPR003848">
    <property type="entry name" value="DUF218"/>
</dbReference>
<dbReference type="EMBL" id="AWFB01000036">
    <property type="protein sequence ID" value="RAN32180.1"/>
    <property type="molecule type" value="Genomic_DNA"/>
</dbReference>
<protein>
    <recommendedName>
        <fullName evidence="1">DUF218 domain-containing protein</fullName>
    </recommendedName>
</protein>
<proteinExistence type="predicted"/>
<reference evidence="2 3" key="1">
    <citation type="submission" date="2013-04" db="EMBL/GenBank/DDBJ databases">
        <title>Hyphomonas sp. T24B3 Genome Sequencing.</title>
        <authorList>
            <person name="Lai Q."/>
            <person name="Shao Z."/>
        </authorList>
    </citation>
    <scope>NUCLEOTIDE SEQUENCE [LARGE SCALE GENOMIC DNA]</scope>
    <source>
        <strain evidence="2 3">T24B3</strain>
    </source>
</reference>
<keyword evidence="3" id="KW-1185">Reference proteome</keyword>
<dbReference type="Pfam" id="PF02698">
    <property type="entry name" value="DUF218"/>
    <property type="match status" value="1"/>
</dbReference>
<dbReference type="GO" id="GO:0043164">
    <property type="term" value="P:Gram-negative-bacterium-type cell wall biogenesis"/>
    <property type="evidence" value="ECO:0007669"/>
    <property type="project" value="TreeGrafter"/>
</dbReference>
<dbReference type="GO" id="GO:0005886">
    <property type="term" value="C:plasma membrane"/>
    <property type="evidence" value="ECO:0007669"/>
    <property type="project" value="TreeGrafter"/>
</dbReference>
<dbReference type="InterPro" id="IPR051599">
    <property type="entry name" value="Cell_Envelope_Assoc"/>
</dbReference>
<dbReference type="AlphaFoldDB" id="A0A062U263"/>
<dbReference type="GO" id="GO:0000270">
    <property type="term" value="P:peptidoglycan metabolic process"/>
    <property type="evidence" value="ECO:0007669"/>
    <property type="project" value="TreeGrafter"/>
</dbReference>
<gene>
    <name evidence="2" type="ORF">HY3_15390</name>
</gene>
<dbReference type="Proteomes" id="UP000249123">
    <property type="component" value="Unassembled WGS sequence"/>
</dbReference>
<evidence type="ECO:0000313" key="3">
    <source>
        <dbReference type="Proteomes" id="UP000249123"/>
    </source>
</evidence>
<name>A0A062U263_9PROT</name>
<dbReference type="Gene3D" id="3.40.50.620">
    <property type="entry name" value="HUPs"/>
    <property type="match status" value="1"/>
</dbReference>